<evidence type="ECO:0000256" key="1">
    <source>
        <dbReference type="SAM" id="MobiDB-lite"/>
    </source>
</evidence>
<feature type="compositionally biased region" description="Low complexity" evidence="1">
    <location>
        <begin position="365"/>
        <end position="382"/>
    </location>
</feature>
<dbReference type="AlphaFoldDB" id="A0A077QXX3"/>
<feature type="region of interest" description="Disordered" evidence="1">
    <location>
        <begin position="433"/>
        <end position="457"/>
    </location>
</feature>
<feature type="region of interest" description="Disordered" evidence="1">
    <location>
        <begin position="470"/>
        <end position="499"/>
    </location>
</feature>
<feature type="compositionally biased region" description="Polar residues" evidence="1">
    <location>
        <begin position="397"/>
        <end position="419"/>
    </location>
</feature>
<dbReference type="EMBL" id="HG529508">
    <property type="protein sequence ID" value="CDI51511.1"/>
    <property type="molecule type" value="Genomic_DNA"/>
</dbReference>
<evidence type="ECO:0000259" key="2">
    <source>
        <dbReference type="Pfam" id="PF12937"/>
    </source>
</evidence>
<dbReference type="PANTHER" id="PTHR13382">
    <property type="entry name" value="MITOCHONDRIAL ATP SYNTHASE COUPLING FACTOR B"/>
    <property type="match status" value="1"/>
</dbReference>
<reference evidence="3" key="1">
    <citation type="journal article" date="2014" name="Genome Biol. Evol.">
        <title>Gene Loss Rather Than Gene Gain Is Associated with a Host Jump from Monocots to Dicots in the Smut Fungus Melanopsichium pennsylvanicum.</title>
        <authorList>
            <person name="Sharma R."/>
            <person name="Mishra B."/>
            <person name="Runge F."/>
            <person name="Thines M."/>
        </authorList>
    </citation>
    <scope>NUCLEOTIDE SEQUENCE</scope>
    <source>
        <strain evidence="3">4</strain>
    </source>
</reference>
<name>A0A077QXX3_9BASI</name>
<feature type="region of interest" description="Disordered" evidence="1">
    <location>
        <begin position="1205"/>
        <end position="1233"/>
    </location>
</feature>
<feature type="compositionally biased region" description="Basic and acidic residues" evidence="1">
    <location>
        <begin position="7"/>
        <end position="19"/>
    </location>
</feature>
<dbReference type="InterPro" id="IPR050648">
    <property type="entry name" value="F-box_LRR-repeat"/>
</dbReference>
<dbReference type="InterPro" id="IPR032675">
    <property type="entry name" value="LRR_dom_sf"/>
</dbReference>
<feature type="compositionally biased region" description="Polar residues" evidence="1">
    <location>
        <begin position="208"/>
        <end position="219"/>
    </location>
</feature>
<feature type="region of interest" description="Disordered" evidence="1">
    <location>
        <begin position="247"/>
        <end position="268"/>
    </location>
</feature>
<dbReference type="SMART" id="SM00367">
    <property type="entry name" value="LRR_CC"/>
    <property type="match status" value="6"/>
</dbReference>
<feature type="region of interest" description="Disordered" evidence="1">
    <location>
        <begin position="306"/>
        <end position="419"/>
    </location>
</feature>
<evidence type="ECO:0000313" key="3">
    <source>
        <dbReference type="EMBL" id="CDI51511.1"/>
    </source>
</evidence>
<feature type="compositionally biased region" description="Low complexity" evidence="1">
    <location>
        <begin position="93"/>
        <end position="104"/>
    </location>
</feature>
<feature type="region of interest" description="Disordered" evidence="1">
    <location>
        <begin position="1086"/>
        <end position="1124"/>
    </location>
</feature>
<feature type="region of interest" description="Disordered" evidence="1">
    <location>
        <begin position="1180"/>
        <end position="1199"/>
    </location>
</feature>
<feature type="compositionally biased region" description="Polar residues" evidence="1">
    <location>
        <begin position="344"/>
        <end position="356"/>
    </location>
</feature>
<dbReference type="Pfam" id="PF12937">
    <property type="entry name" value="F-box-like"/>
    <property type="match status" value="1"/>
</dbReference>
<dbReference type="InterPro" id="IPR006553">
    <property type="entry name" value="Leu-rich_rpt_Cys-con_subtyp"/>
</dbReference>
<dbReference type="Gene3D" id="3.80.10.10">
    <property type="entry name" value="Ribonuclease Inhibitor"/>
    <property type="match status" value="3"/>
</dbReference>
<accession>A0A077QXX3</accession>
<feature type="compositionally biased region" description="Polar residues" evidence="1">
    <location>
        <begin position="1097"/>
        <end position="1113"/>
    </location>
</feature>
<feature type="compositionally biased region" description="Polar residues" evidence="1">
    <location>
        <begin position="443"/>
        <end position="452"/>
    </location>
</feature>
<dbReference type="GO" id="GO:0005737">
    <property type="term" value="C:cytoplasm"/>
    <property type="evidence" value="ECO:0007669"/>
    <property type="project" value="TreeGrafter"/>
</dbReference>
<dbReference type="Gene3D" id="1.20.1280.50">
    <property type="match status" value="1"/>
</dbReference>
<organism evidence="3">
    <name type="scientific">Melanopsichium pennsylvanicum 4</name>
    <dbReference type="NCBI Taxonomy" id="1398559"/>
    <lineage>
        <taxon>Eukaryota</taxon>
        <taxon>Fungi</taxon>
        <taxon>Dikarya</taxon>
        <taxon>Basidiomycota</taxon>
        <taxon>Ustilaginomycotina</taxon>
        <taxon>Ustilaginomycetes</taxon>
        <taxon>Ustilaginales</taxon>
        <taxon>Ustilaginaceae</taxon>
        <taxon>Melanopsichium</taxon>
    </lineage>
</organism>
<proteinExistence type="predicted"/>
<feature type="domain" description="F-box" evidence="2">
    <location>
        <begin position="518"/>
        <end position="592"/>
    </location>
</feature>
<feature type="compositionally biased region" description="Low complexity" evidence="1">
    <location>
        <begin position="306"/>
        <end position="326"/>
    </location>
</feature>
<feature type="region of interest" description="Disordered" evidence="1">
    <location>
        <begin position="1"/>
        <end position="219"/>
    </location>
</feature>
<protein>
    <recommendedName>
        <fullName evidence="2">F-box domain-containing protein</fullName>
    </recommendedName>
</protein>
<feature type="compositionally biased region" description="Polar residues" evidence="1">
    <location>
        <begin position="31"/>
        <end position="66"/>
    </location>
</feature>
<feature type="compositionally biased region" description="Basic and acidic residues" evidence="1">
    <location>
        <begin position="1114"/>
        <end position="1124"/>
    </location>
</feature>
<sequence length="1233" mass="133369">MQTTSKNMDKGKQKAREPDAAAPSAMGREASGSTTPEPMNIPSGTIHSRFSQGGESVLSQSPSFSNDCERRPSHTRAKSSLGSAHTFDFFGPSSLASNSTAATSFRFGSPRDSPKMATAAYASESEYEEQRGSLEDTIDANQPRTVSEEPTFESEPGAVNRASYQSSQESEMVERSLGRPSAPMPPLYPEETLPSYEEAPEYTPPLSQPSCSNSRSKTSAFRTAAANRFLSSRIAKKLNLPPALQSRLQGTQTPGASSSSQSASNYGNGRLRFVRSDSAPNLTQLHIRRRVEIRNYAATAYVDGARMGPAPRRSRPASSSRPCSAGVSAYGSRSNTATVARPSTGVTNTIRSQTAASPILRTAVSSASSSRRNSGESRPPSRATISSAPNGGLFTCGYNSGRSGATTPTRPSLSSKIRSRNVSLKSLGDIFSVNRSRADTPSEPEQSRSSGPVTREVVSPVSHELLISARVHPSSGTRPKLMNAAHSSPRAGIDASASGSPVLISPLQSQKRKPDSLQRLPREVILTIFKSLMDLHVQEHETLVKSGAWRGKKANETRWVGMEAAFRELARLSHVSRAWQSYVLDGQLWQKLEFCRYPEMAEEAMINVAEAVGPFVKTLNLHGLAGLRSSVLLALSKAQHPKRMTQWGITGSASLPFATCQLEELDMQGCRQISTSALNTVLSQSPNLKKCMLSSLPCVDNTTLCVLAATATKLEVLDISRCRSVDGEGIRAIFAIQECEANVSTVSKERNIDSRLRELRASGVSGFDAETMSQVGRHWPNLEALDLSYCGDVNNAAITALVSSEGDVVNENGNFITLTPRQADSQQDEEVVRRSFPRLKRLNLSSCRALTDGCLVSLSHAVPHLEVLELANIGPALKDNGLVKLFSTTPQLRKIDLERATHITDAVLSALTPPESHAEAFGQAVPDSDTLMHGIRPRGSLLHVALRSASRRRHASTAHGDAPPTYGEEAVAALIPAAGTHLTHIILSSANRLTSAALLLLINRCPFLTHLELDDTHADNEVAMHFVQLARYREVRNAYLSLVDCRSFSRDTYLHLDHAEHGGVRPRNGSRGYEFRQFCYDDPEPTPSVPDVGSASAEGSNQQNTQAFSSSRRSSIEGRDRGHDECNEFKPVLKSFWGWQMVDARLKQKKKAEERASVFKRQGGRSKVSSIVAMALGMSPGEPRARQGGQAGTLGEVGPRWSRVLIADDGGQGNVDRDDGDDDDGDVRGCAIM</sequence>
<dbReference type="SUPFAM" id="SSF52047">
    <property type="entry name" value="RNI-like"/>
    <property type="match status" value="1"/>
</dbReference>
<dbReference type="InterPro" id="IPR001810">
    <property type="entry name" value="F-box_dom"/>
</dbReference>
<dbReference type="Pfam" id="PF13516">
    <property type="entry name" value="LRR_6"/>
    <property type="match status" value="1"/>
</dbReference>
<dbReference type="InterPro" id="IPR001611">
    <property type="entry name" value="Leu-rich_rpt"/>
</dbReference>